<dbReference type="InterPro" id="IPR036866">
    <property type="entry name" value="RibonucZ/Hydroxyglut_hydro"/>
</dbReference>
<dbReference type="AlphaFoldDB" id="A0A1G7MA89"/>
<feature type="domain" description="Beta-Casp" evidence="3">
    <location>
        <begin position="252"/>
        <end position="378"/>
    </location>
</feature>
<evidence type="ECO:0000259" key="3">
    <source>
        <dbReference type="SMART" id="SM01027"/>
    </source>
</evidence>
<keyword evidence="5" id="KW-1185">Reference proteome</keyword>
<dbReference type="OrthoDB" id="9803916at2"/>
<evidence type="ECO:0000313" key="5">
    <source>
        <dbReference type="Proteomes" id="UP000243333"/>
    </source>
</evidence>
<dbReference type="GO" id="GO:0016787">
    <property type="term" value="F:hydrolase activity"/>
    <property type="evidence" value="ECO:0007669"/>
    <property type="project" value="UniProtKB-KW"/>
</dbReference>
<reference evidence="5" key="1">
    <citation type="submission" date="2016-10" db="EMBL/GenBank/DDBJ databases">
        <authorList>
            <person name="Varghese N."/>
            <person name="Submissions S."/>
        </authorList>
    </citation>
    <scope>NUCLEOTIDE SEQUENCE [LARGE SCALE GENOMIC DNA]</scope>
    <source>
        <strain evidence="5">DSM 23256</strain>
    </source>
</reference>
<sequence>MRLTFLGAAMMVTGSSYLIETGEEKFLVDCGMFQGSKAISAFNRRDFPYNPAEIDYVLLTHAHIDHSGLLPKLCKAGFKGPIYATKVTTELCGIMLPDSAHIQEFDAEIENRKGKRAGRKPVEPLYTVPDAYDCLKQFSAVSYDKEISLSPNVRVRFRDAGHILGSAMVEIWITEQGQTTKLVFSGDLGQPDQPILKDPVTISDADYVIVESTYGNRRHERYDREEALAQIVNETIGRGGNIVIPAFAVGRTQTILYYLHKLLKAGKIPDVPVFIDSPLAISATDIFLHNPQEYDNEAYDLYCRQRDNPLRLPQLVFTRTAEESKAINNLEKPAIIISASGMADAGRILHHLKHNLWRPEASVLLVGYQAQGSLGRRLLDGAKRVKILGEEISVKAKIYNLDGFSAHADQEQLLTWLSHFENKPAQVFVVHGERDTSEPFATLIAERLGFAATIPGYGDAAVIAGREWQLEKSQLITIDPALQQFHDYLTRLESVYAAYRLRLERMVAADAGKLPEIVRRLEKINAFVQKTLGDL</sequence>
<dbReference type="EMBL" id="FNBU01000016">
    <property type="protein sequence ID" value="SDF58622.1"/>
    <property type="molecule type" value="Genomic_DNA"/>
</dbReference>
<dbReference type="Gene3D" id="3.40.50.10890">
    <property type="match status" value="1"/>
</dbReference>
<name>A0A1G7MA89_9FIRM</name>
<evidence type="ECO:0000313" key="4">
    <source>
        <dbReference type="EMBL" id="SDF58622.1"/>
    </source>
</evidence>
<dbReference type="PANTHER" id="PTHR11203:SF37">
    <property type="entry name" value="INTEGRATOR COMPLEX SUBUNIT 11"/>
    <property type="match status" value="1"/>
</dbReference>
<dbReference type="SUPFAM" id="SSF56281">
    <property type="entry name" value="Metallo-hydrolase/oxidoreductase"/>
    <property type="match status" value="1"/>
</dbReference>
<dbReference type="InterPro" id="IPR050698">
    <property type="entry name" value="MBL"/>
</dbReference>
<dbReference type="Pfam" id="PF10996">
    <property type="entry name" value="Beta-Casp"/>
    <property type="match status" value="1"/>
</dbReference>
<evidence type="ECO:0000256" key="1">
    <source>
        <dbReference type="ARBA" id="ARBA00022801"/>
    </source>
</evidence>
<dbReference type="SMART" id="SM01027">
    <property type="entry name" value="Beta-Casp"/>
    <property type="match status" value="1"/>
</dbReference>
<dbReference type="InterPro" id="IPR001279">
    <property type="entry name" value="Metallo-B-lactamas"/>
</dbReference>
<dbReference type="InterPro" id="IPR022712">
    <property type="entry name" value="Beta_Casp"/>
</dbReference>
<accession>A0A1G7MA89</accession>
<dbReference type="GO" id="GO:0004521">
    <property type="term" value="F:RNA endonuclease activity"/>
    <property type="evidence" value="ECO:0007669"/>
    <property type="project" value="TreeGrafter"/>
</dbReference>
<gene>
    <name evidence="4" type="ORF">SAMN05660235_02065</name>
</gene>
<proteinExistence type="predicted"/>
<dbReference type="Pfam" id="PF07521">
    <property type="entry name" value="RMMBL"/>
    <property type="match status" value="1"/>
</dbReference>
<feature type="domain" description="Metallo-beta-lactamase" evidence="2">
    <location>
        <begin position="13"/>
        <end position="236"/>
    </location>
</feature>
<dbReference type="Proteomes" id="UP000243333">
    <property type="component" value="Unassembled WGS sequence"/>
</dbReference>
<dbReference type="SMART" id="SM00849">
    <property type="entry name" value="Lactamase_B"/>
    <property type="match status" value="1"/>
</dbReference>
<organism evidence="4 5">
    <name type="scientific">Sporolituus thermophilus DSM 23256</name>
    <dbReference type="NCBI Taxonomy" id="1123285"/>
    <lineage>
        <taxon>Bacteria</taxon>
        <taxon>Bacillati</taxon>
        <taxon>Bacillota</taxon>
        <taxon>Negativicutes</taxon>
        <taxon>Selenomonadales</taxon>
        <taxon>Sporomusaceae</taxon>
        <taxon>Sporolituus</taxon>
    </lineage>
</organism>
<dbReference type="Gene3D" id="3.60.15.10">
    <property type="entry name" value="Ribonuclease Z/Hydroxyacylglutathione hydrolase-like"/>
    <property type="match status" value="1"/>
</dbReference>
<dbReference type="InterPro" id="IPR011108">
    <property type="entry name" value="RMMBL"/>
</dbReference>
<dbReference type="CDD" id="cd16295">
    <property type="entry name" value="TTHA0252-CPSF-like_MBL-fold"/>
    <property type="match status" value="1"/>
</dbReference>
<protein>
    <submittedName>
        <fullName evidence="4">Metallo-beta-lactamase family protein</fullName>
    </submittedName>
</protein>
<dbReference type="STRING" id="1123285.SAMN05660235_02065"/>
<dbReference type="RefSeq" id="WP_093690576.1">
    <property type="nucleotide sequence ID" value="NZ_FNBU01000016.1"/>
</dbReference>
<evidence type="ECO:0000259" key="2">
    <source>
        <dbReference type="SMART" id="SM00849"/>
    </source>
</evidence>
<dbReference type="PANTHER" id="PTHR11203">
    <property type="entry name" value="CLEAVAGE AND POLYADENYLATION SPECIFICITY FACTOR FAMILY MEMBER"/>
    <property type="match status" value="1"/>
</dbReference>
<dbReference type="Pfam" id="PF00753">
    <property type="entry name" value="Lactamase_B"/>
    <property type="match status" value="1"/>
</dbReference>
<keyword evidence="1" id="KW-0378">Hydrolase</keyword>